<protein>
    <recommendedName>
        <fullName evidence="4">Multidrug transporter</fullName>
    </recommendedName>
</protein>
<feature type="transmembrane region" description="Helical" evidence="1">
    <location>
        <begin position="216"/>
        <end position="237"/>
    </location>
</feature>
<sequence length="290" mass="31082">MAWIAFTILAAFSQAWRNALQSQLSQTVSIAGVTLARFLLAVPLALMYLLCLYQFQNAPLLTFSNSLIGYIASASVMQIIATGLMVLLFKQNNYAVGAGLAKSEALMAAILGMLLFGSTLSLIGWLGVAIGAIAVLLLSGFNLKQIQAKTVLLGLTCGSAFALTSLSVREASLVTGLPFLHSAAWVLLLVLCTQTIILSLYITLKEAHTWQALWQKRNLTCATSLTSFIGSVGWFSAMSLQHVAYVKTLGQIEVFFTMLIAIFWLKQPVKASDNLGLALIGIAAALVMLS</sequence>
<feature type="transmembrane region" description="Helical" evidence="1">
    <location>
        <begin position="243"/>
        <end position="265"/>
    </location>
</feature>
<keyword evidence="1" id="KW-0812">Transmembrane</keyword>
<feature type="transmembrane region" description="Helical" evidence="1">
    <location>
        <begin position="109"/>
        <end position="138"/>
    </location>
</feature>
<dbReference type="SUPFAM" id="SSF103481">
    <property type="entry name" value="Multidrug resistance efflux transporter EmrE"/>
    <property type="match status" value="2"/>
</dbReference>
<keyword evidence="1" id="KW-0472">Membrane</keyword>
<keyword evidence="1" id="KW-1133">Transmembrane helix</keyword>
<proteinExistence type="predicted"/>
<reference evidence="2" key="1">
    <citation type="submission" date="2022-07" db="EMBL/GenBank/DDBJ databases">
        <authorList>
            <person name="Criscuolo A."/>
        </authorList>
    </citation>
    <scope>NUCLEOTIDE SEQUENCE</scope>
    <source>
        <strain evidence="2">CIP111854</strain>
    </source>
</reference>
<feature type="transmembrane region" description="Helical" evidence="1">
    <location>
        <begin position="27"/>
        <end position="55"/>
    </location>
</feature>
<gene>
    <name evidence="2" type="ORF">PSECIP111854_03694</name>
</gene>
<evidence type="ECO:0000313" key="2">
    <source>
        <dbReference type="EMBL" id="CAH9065486.1"/>
    </source>
</evidence>
<keyword evidence="3" id="KW-1185">Reference proteome</keyword>
<evidence type="ECO:0008006" key="4">
    <source>
        <dbReference type="Google" id="ProtNLM"/>
    </source>
</evidence>
<organism evidence="2 3">
    <name type="scientific">Pseudoalteromonas holothuriae</name>
    <dbReference type="NCBI Taxonomy" id="2963714"/>
    <lineage>
        <taxon>Bacteria</taxon>
        <taxon>Pseudomonadati</taxon>
        <taxon>Pseudomonadota</taxon>
        <taxon>Gammaproteobacteria</taxon>
        <taxon>Alteromonadales</taxon>
        <taxon>Pseudoalteromonadaceae</taxon>
        <taxon>Pseudoalteromonas</taxon>
    </lineage>
</organism>
<dbReference type="AlphaFoldDB" id="A0A9W4VV20"/>
<comment type="caution">
    <text evidence="2">The sequence shown here is derived from an EMBL/GenBank/DDBJ whole genome shotgun (WGS) entry which is preliminary data.</text>
</comment>
<dbReference type="Proteomes" id="UP001152467">
    <property type="component" value="Unassembled WGS sequence"/>
</dbReference>
<feature type="transmembrane region" description="Helical" evidence="1">
    <location>
        <begin position="150"/>
        <end position="168"/>
    </location>
</feature>
<dbReference type="EMBL" id="CAMAPC010000021">
    <property type="protein sequence ID" value="CAH9065486.1"/>
    <property type="molecule type" value="Genomic_DNA"/>
</dbReference>
<feature type="transmembrane region" description="Helical" evidence="1">
    <location>
        <begin position="183"/>
        <end position="204"/>
    </location>
</feature>
<feature type="transmembrane region" description="Helical" evidence="1">
    <location>
        <begin position="272"/>
        <end position="289"/>
    </location>
</feature>
<evidence type="ECO:0000313" key="3">
    <source>
        <dbReference type="Proteomes" id="UP001152467"/>
    </source>
</evidence>
<feature type="transmembrane region" description="Helical" evidence="1">
    <location>
        <begin position="67"/>
        <end position="89"/>
    </location>
</feature>
<name>A0A9W4VV20_9GAMM</name>
<evidence type="ECO:0000256" key="1">
    <source>
        <dbReference type="SAM" id="Phobius"/>
    </source>
</evidence>
<dbReference type="InterPro" id="IPR037185">
    <property type="entry name" value="EmrE-like"/>
</dbReference>
<dbReference type="RefSeq" id="WP_261627001.1">
    <property type="nucleotide sequence ID" value="NZ_CAMAPC010000021.1"/>
</dbReference>
<accession>A0A9W4VV20</accession>